<dbReference type="PANTHER" id="PTHR19957">
    <property type="entry name" value="SYNTAXIN"/>
    <property type="match status" value="1"/>
</dbReference>
<dbReference type="SUPFAM" id="SSF47661">
    <property type="entry name" value="t-snare proteins"/>
    <property type="match status" value="1"/>
</dbReference>
<evidence type="ECO:0000256" key="7">
    <source>
        <dbReference type="ARBA" id="ARBA00022989"/>
    </source>
</evidence>
<evidence type="ECO:0000256" key="3">
    <source>
        <dbReference type="ARBA" id="ARBA00022448"/>
    </source>
</evidence>
<proteinExistence type="inferred from homology"/>
<organism evidence="11">
    <name type="scientific">Magallana gigas</name>
    <name type="common">Pacific oyster</name>
    <name type="synonym">Crassostrea gigas</name>
    <dbReference type="NCBI Taxonomy" id="29159"/>
    <lineage>
        <taxon>Eukaryota</taxon>
        <taxon>Metazoa</taxon>
        <taxon>Spiralia</taxon>
        <taxon>Lophotrochozoa</taxon>
        <taxon>Mollusca</taxon>
        <taxon>Bivalvia</taxon>
        <taxon>Autobranchia</taxon>
        <taxon>Pteriomorphia</taxon>
        <taxon>Ostreida</taxon>
        <taxon>Ostreoidea</taxon>
        <taxon>Ostreidae</taxon>
        <taxon>Magallana</taxon>
    </lineage>
</organism>
<keyword evidence="6" id="KW-0653">Protein transport</keyword>
<dbReference type="GO" id="GO:0006886">
    <property type="term" value="P:intracellular protein transport"/>
    <property type="evidence" value="ECO:0007669"/>
    <property type="project" value="InterPro"/>
</dbReference>
<dbReference type="Pfam" id="PF05739">
    <property type="entry name" value="SNARE"/>
    <property type="match status" value="1"/>
</dbReference>
<sequence>MNKSSRRIRTRDLRFKSPKLQPSSYGDIIPTERYKQFNKTFKSPSYDVLADDRMALMSSCHVDLEHGTASTKASRLPPEWVDGVEEVQFEMSKIKQKMKELATLHDRHLNRPTLDDSIQEEHTIEIMTQEITQMFTRCQRLVQQINSRSFLGTEQEKRLSTNIVSSLVRSLQEMSTNFRKSQSVYLKKIKSREERSREFFDSSIGPDSALMQESDPFTEHYDKSFSKAQVQMVEENTTAVRHREKEITQIVKSIHDLNDIFRDLSQMVVDQGTILDRIDYNVEHASVQVEKGLKQLQKAEKYQKKNRKMLIIIVLTCLIVILIFVLVGVKS</sequence>
<dbReference type="Gene3D" id="1.20.58.70">
    <property type="match status" value="1"/>
</dbReference>
<protein>
    <submittedName>
        <fullName evidence="11">Syntaxin-16</fullName>
    </submittedName>
</protein>
<dbReference type="GO" id="GO:0031201">
    <property type="term" value="C:SNARE complex"/>
    <property type="evidence" value="ECO:0007669"/>
    <property type="project" value="TreeGrafter"/>
</dbReference>
<dbReference type="InterPro" id="IPR045242">
    <property type="entry name" value="Syntaxin"/>
</dbReference>
<dbReference type="PANTHER" id="PTHR19957:SF83">
    <property type="entry name" value="SYNTAXIN-16"/>
    <property type="match status" value="1"/>
</dbReference>
<comment type="subcellular location">
    <subcellularLocation>
        <location evidence="1">Golgi apparatus membrane</location>
        <topology evidence="1">Single-pass type IV membrane protein</topology>
    </subcellularLocation>
</comment>
<dbReference type="GO" id="GO:0006906">
    <property type="term" value="P:vesicle fusion"/>
    <property type="evidence" value="ECO:0007669"/>
    <property type="project" value="TreeGrafter"/>
</dbReference>
<dbReference type="GO" id="GO:0098629">
    <property type="term" value="P:trans-Golgi network membrane organization"/>
    <property type="evidence" value="ECO:0007669"/>
    <property type="project" value="UniProtKB-ARBA"/>
</dbReference>
<evidence type="ECO:0000256" key="4">
    <source>
        <dbReference type="ARBA" id="ARBA00022692"/>
    </source>
</evidence>
<evidence type="ECO:0000256" key="10">
    <source>
        <dbReference type="ARBA" id="ARBA00023136"/>
    </source>
</evidence>
<keyword evidence="4" id="KW-0812">Transmembrane</keyword>
<dbReference type="InterPro" id="IPR006012">
    <property type="entry name" value="Syntaxin/epimorphin_CS"/>
</dbReference>
<dbReference type="GO" id="GO:0007030">
    <property type="term" value="P:Golgi organization"/>
    <property type="evidence" value="ECO:0007669"/>
    <property type="project" value="UniProtKB-ARBA"/>
</dbReference>
<evidence type="ECO:0000256" key="2">
    <source>
        <dbReference type="ARBA" id="ARBA00009063"/>
    </source>
</evidence>
<name>K1QLU1_MAGGI</name>
<dbReference type="GO" id="GO:0048278">
    <property type="term" value="P:vesicle docking"/>
    <property type="evidence" value="ECO:0007669"/>
    <property type="project" value="TreeGrafter"/>
</dbReference>
<evidence type="ECO:0000256" key="8">
    <source>
        <dbReference type="ARBA" id="ARBA00023034"/>
    </source>
</evidence>
<comment type="similarity">
    <text evidence="2">Belongs to the syntaxin family.</text>
</comment>
<keyword evidence="8" id="KW-0333">Golgi apparatus</keyword>
<dbReference type="PROSITE" id="PS50192">
    <property type="entry name" value="T_SNARE"/>
    <property type="match status" value="1"/>
</dbReference>
<dbReference type="EMBL" id="JH816353">
    <property type="protein sequence ID" value="EKC32029.1"/>
    <property type="molecule type" value="Genomic_DNA"/>
</dbReference>
<dbReference type="AlphaFoldDB" id="K1QLU1"/>
<gene>
    <name evidence="11" type="ORF">CGI_10009064</name>
</gene>
<evidence type="ECO:0000313" key="11">
    <source>
        <dbReference type="EMBL" id="EKC32029.1"/>
    </source>
</evidence>
<reference evidence="11" key="1">
    <citation type="journal article" date="2012" name="Nature">
        <title>The oyster genome reveals stress adaptation and complexity of shell formation.</title>
        <authorList>
            <person name="Zhang G."/>
            <person name="Fang X."/>
            <person name="Guo X."/>
            <person name="Li L."/>
            <person name="Luo R."/>
            <person name="Xu F."/>
            <person name="Yang P."/>
            <person name="Zhang L."/>
            <person name="Wang X."/>
            <person name="Qi H."/>
            <person name="Xiong Z."/>
            <person name="Que H."/>
            <person name="Xie Y."/>
            <person name="Holland P.W."/>
            <person name="Paps J."/>
            <person name="Zhu Y."/>
            <person name="Wu F."/>
            <person name="Chen Y."/>
            <person name="Wang J."/>
            <person name="Peng C."/>
            <person name="Meng J."/>
            <person name="Yang L."/>
            <person name="Liu J."/>
            <person name="Wen B."/>
            <person name="Zhang N."/>
            <person name="Huang Z."/>
            <person name="Zhu Q."/>
            <person name="Feng Y."/>
            <person name="Mount A."/>
            <person name="Hedgecock D."/>
            <person name="Xu Z."/>
            <person name="Liu Y."/>
            <person name="Domazet-Loso T."/>
            <person name="Du Y."/>
            <person name="Sun X."/>
            <person name="Zhang S."/>
            <person name="Liu B."/>
            <person name="Cheng P."/>
            <person name="Jiang X."/>
            <person name="Li J."/>
            <person name="Fan D."/>
            <person name="Wang W."/>
            <person name="Fu W."/>
            <person name="Wang T."/>
            <person name="Wang B."/>
            <person name="Zhang J."/>
            <person name="Peng Z."/>
            <person name="Li Y."/>
            <person name="Li N."/>
            <person name="Wang J."/>
            <person name="Chen M."/>
            <person name="He Y."/>
            <person name="Tan F."/>
            <person name="Song X."/>
            <person name="Zheng Q."/>
            <person name="Huang R."/>
            <person name="Yang H."/>
            <person name="Du X."/>
            <person name="Chen L."/>
            <person name="Yang M."/>
            <person name="Gaffney P.M."/>
            <person name="Wang S."/>
            <person name="Luo L."/>
            <person name="She Z."/>
            <person name="Ming Y."/>
            <person name="Huang W."/>
            <person name="Zhang S."/>
            <person name="Huang B."/>
            <person name="Zhang Y."/>
            <person name="Qu T."/>
            <person name="Ni P."/>
            <person name="Miao G."/>
            <person name="Wang J."/>
            <person name="Wang Q."/>
            <person name="Steinberg C.E."/>
            <person name="Wang H."/>
            <person name="Li N."/>
            <person name="Qian L."/>
            <person name="Zhang G."/>
            <person name="Li Y."/>
            <person name="Yang H."/>
            <person name="Liu X."/>
            <person name="Wang J."/>
            <person name="Yin Y."/>
            <person name="Wang J."/>
        </authorList>
    </citation>
    <scope>NUCLEOTIDE SEQUENCE [LARGE SCALE GENOMIC DNA]</scope>
    <source>
        <strain evidence="11">05x7-T-G4-1.051#20</strain>
    </source>
</reference>
<keyword evidence="5" id="KW-0611">Plant defense</keyword>
<keyword evidence="10" id="KW-0472">Membrane</keyword>
<dbReference type="CDD" id="cd15845">
    <property type="entry name" value="SNARE_syntaxin16"/>
    <property type="match status" value="1"/>
</dbReference>
<dbReference type="FunCoup" id="K1QLU1">
    <property type="interactions" value="1567"/>
</dbReference>
<accession>K1QLU1</accession>
<evidence type="ECO:0000256" key="1">
    <source>
        <dbReference type="ARBA" id="ARBA00004409"/>
    </source>
</evidence>
<dbReference type="GO" id="GO:0009863">
    <property type="term" value="P:salicylic acid mediated signaling pathway"/>
    <property type="evidence" value="ECO:0007669"/>
    <property type="project" value="UniProtKB-ARBA"/>
</dbReference>
<dbReference type="GO" id="GO:0000149">
    <property type="term" value="F:SNARE binding"/>
    <property type="evidence" value="ECO:0007669"/>
    <property type="project" value="TreeGrafter"/>
</dbReference>
<dbReference type="SMART" id="SM00397">
    <property type="entry name" value="t_SNARE"/>
    <property type="match status" value="1"/>
</dbReference>
<dbReference type="InterPro" id="IPR010989">
    <property type="entry name" value="SNARE"/>
</dbReference>
<dbReference type="InterPro" id="IPR000727">
    <property type="entry name" value="T_SNARE_dom"/>
</dbReference>
<keyword evidence="3" id="KW-0813">Transport</keyword>
<dbReference type="FunFam" id="1.20.58.70:FF:000010">
    <property type="entry name" value="Syntaxin-43"/>
    <property type="match status" value="1"/>
</dbReference>
<keyword evidence="7" id="KW-1133">Transmembrane helix</keyword>
<dbReference type="GO" id="GO:0005484">
    <property type="term" value="F:SNAP receptor activity"/>
    <property type="evidence" value="ECO:0007669"/>
    <property type="project" value="InterPro"/>
</dbReference>
<evidence type="ECO:0000256" key="9">
    <source>
        <dbReference type="ARBA" id="ARBA00023054"/>
    </source>
</evidence>
<dbReference type="GO" id="GO:0006952">
    <property type="term" value="P:defense response"/>
    <property type="evidence" value="ECO:0007669"/>
    <property type="project" value="UniProtKB-KW"/>
</dbReference>
<dbReference type="GO" id="GO:0043001">
    <property type="term" value="P:Golgi to plasma membrane protein transport"/>
    <property type="evidence" value="ECO:0007669"/>
    <property type="project" value="UniProtKB-ARBA"/>
</dbReference>
<evidence type="ECO:0000256" key="5">
    <source>
        <dbReference type="ARBA" id="ARBA00022821"/>
    </source>
</evidence>
<keyword evidence="9" id="KW-0175">Coiled coil</keyword>
<dbReference type="HOGENOM" id="CLU_038177_0_0_1"/>
<dbReference type="InParanoid" id="K1QLU1"/>
<dbReference type="FunFam" id="1.20.5.110:FF:000081">
    <property type="entry name" value="Syntaxin 16"/>
    <property type="match status" value="1"/>
</dbReference>
<dbReference type="GO" id="GO:0051707">
    <property type="term" value="P:response to other organism"/>
    <property type="evidence" value="ECO:0007669"/>
    <property type="project" value="UniProtKB-ARBA"/>
</dbReference>
<dbReference type="GO" id="GO:0000139">
    <property type="term" value="C:Golgi membrane"/>
    <property type="evidence" value="ECO:0007669"/>
    <property type="project" value="UniProtKB-SubCell"/>
</dbReference>
<evidence type="ECO:0000256" key="6">
    <source>
        <dbReference type="ARBA" id="ARBA00022927"/>
    </source>
</evidence>
<dbReference type="PROSITE" id="PS00914">
    <property type="entry name" value="SYNTAXIN"/>
    <property type="match status" value="1"/>
</dbReference>